<organism evidence="6 7">
    <name type="scientific">Perkinsus chesapeaki</name>
    <name type="common">Clam parasite</name>
    <name type="synonym">Perkinsus andrewsi</name>
    <dbReference type="NCBI Taxonomy" id="330153"/>
    <lineage>
        <taxon>Eukaryota</taxon>
        <taxon>Sar</taxon>
        <taxon>Alveolata</taxon>
        <taxon>Perkinsozoa</taxon>
        <taxon>Perkinsea</taxon>
        <taxon>Perkinsida</taxon>
        <taxon>Perkinsidae</taxon>
        <taxon>Perkinsus</taxon>
    </lineage>
</organism>
<evidence type="ECO:0000256" key="4">
    <source>
        <dbReference type="SAM" id="Phobius"/>
    </source>
</evidence>
<comment type="similarity">
    <text evidence="3">Belongs to the peptidase S8 family.</text>
</comment>
<dbReference type="InterPro" id="IPR036852">
    <property type="entry name" value="Peptidase_S8/S53_dom_sf"/>
</dbReference>
<feature type="transmembrane region" description="Helical" evidence="4">
    <location>
        <begin position="235"/>
        <end position="256"/>
    </location>
</feature>
<protein>
    <recommendedName>
        <fullName evidence="2">subtilisin</fullName>
        <ecNumber evidence="2">3.4.21.62</ecNumber>
    </recommendedName>
</protein>
<name>A0A7J6MPP7_PERCH</name>
<evidence type="ECO:0000313" key="6">
    <source>
        <dbReference type="EMBL" id="KAF4672941.1"/>
    </source>
</evidence>
<evidence type="ECO:0000256" key="3">
    <source>
        <dbReference type="PROSITE-ProRule" id="PRU01240"/>
    </source>
</evidence>
<dbReference type="EMBL" id="JAAPAO010000095">
    <property type="protein sequence ID" value="KAF4672941.1"/>
    <property type="molecule type" value="Genomic_DNA"/>
</dbReference>
<evidence type="ECO:0000313" key="7">
    <source>
        <dbReference type="Proteomes" id="UP000591131"/>
    </source>
</evidence>
<dbReference type="InterPro" id="IPR000209">
    <property type="entry name" value="Peptidase_S8/S53_dom"/>
</dbReference>
<comment type="caution">
    <text evidence="6">The sequence shown here is derived from an EMBL/GenBank/DDBJ whole genome shotgun (WGS) entry which is preliminary data.</text>
</comment>
<sequence length="800" mass="89335">MSSSSSSGSAPTPHIDDVEGSRPALVVPKVKLPPILPIFQREAVLAFSLALCIFAACSFFTMNLSWAYQPDQKGYEVPLANCPAFPESFTISHAEAPSGPTCKLEILQNGWNEMVMYNSSIYPLPSDTPLDKSLNDCRLPQNGEQNYECFPQYPCHQACRRVDDSETYYLGECPDPASLPDIGNDVMKPGIPKCQVKLSPNSPWETLFCKEVLTMPYCSSKYDITPSNILGMRGIILAGMLLVVIWFCAEWVLWYVDLNLRKEKAEGMARMERELPQKRLYLRQQVEGHWRDEYNNATASPEDSGSLSVCIAPAVDEEEFEGLPDDEINNYVSRDPAMRFQSETWKRRLTQWKACKAAAKRRHRIRQIFYVAGLNIFFLWLLIATLYIVLYYSPQNILATTRNVADDLYGEVSIWNAHSWLDILIFIDVLLDTFLFLIACVFVKWPRAPVYTRHVQQIVAKKKQQGSSSRDRTGSSEVGDVKSRAVYVGEDGIPSPLSDDLISDCTSSSASGSEEIVHPDINYVYIPEGNKTFAFYWVNKYWIPYLAQNAAQDLYDDKTILSVTSDDSLVDIRTIPDLLARAGQQGNPKIATFLSNARIETLKFAQCQIAHTTISSVTNDELCEYLHEAGRHLPGLVVTCTRNIGGEEANVRDELHVNDPQAIRQSQLARMRMGEVWQLLQEYPRREVKVAVLDHGVNFTDPDLAPLRGSSVTSDGKDIYGGWNLINDDSVLTPGDGHGQRVSLVLAAKGNNSAGMVGVAPDHVQLVSLQVCGIKGCPVDLLVKAIDMAIDIYVSAVFHT</sequence>
<dbReference type="EC" id="3.4.21.62" evidence="2"/>
<comment type="catalytic activity">
    <reaction evidence="1">
        <text>Hydrolysis of proteins with broad specificity for peptide bonds, and a preference for a large uncharged residue in P1. Hydrolyzes peptide amides.</text>
        <dbReference type="EC" id="3.4.21.62"/>
    </reaction>
</comment>
<dbReference type="Proteomes" id="UP000591131">
    <property type="component" value="Unassembled WGS sequence"/>
</dbReference>
<dbReference type="PROSITE" id="PS51892">
    <property type="entry name" value="SUBTILASE"/>
    <property type="match status" value="1"/>
</dbReference>
<reference evidence="6 7" key="1">
    <citation type="submission" date="2020-04" db="EMBL/GenBank/DDBJ databases">
        <title>Perkinsus chesapeaki whole genome sequence.</title>
        <authorList>
            <person name="Bogema D.R."/>
        </authorList>
    </citation>
    <scope>NUCLEOTIDE SEQUENCE [LARGE SCALE GENOMIC DNA]</scope>
    <source>
        <strain evidence="6">ATCC PRA-425</strain>
    </source>
</reference>
<dbReference type="Pfam" id="PF00082">
    <property type="entry name" value="Peptidase_S8"/>
    <property type="match status" value="1"/>
</dbReference>
<proteinExistence type="inferred from homology"/>
<evidence type="ECO:0000259" key="5">
    <source>
        <dbReference type="Pfam" id="PF00082"/>
    </source>
</evidence>
<feature type="transmembrane region" description="Helical" evidence="4">
    <location>
        <begin position="44"/>
        <end position="68"/>
    </location>
</feature>
<keyword evidence="4" id="KW-1133">Transmembrane helix</keyword>
<dbReference type="GO" id="GO:0004252">
    <property type="term" value="F:serine-type endopeptidase activity"/>
    <property type="evidence" value="ECO:0007669"/>
    <property type="project" value="UniProtKB-EC"/>
</dbReference>
<feature type="transmembrane region" description="Helical" evidence="4">
    <location>
        <begin position="368"/>
        <end position="392"/>
    </location>
</feature>
<accession>A0A7J6MPP7</accession>
<dbReference type="SUPFAM" id="SSF52743">
    <property type="entry name" value="Subtilisin-like"/>
    <property type="match status" value="1"/>
</dbReference>
<feature type="domain" description="Peptidase S8/S53" evidence="5">
    <location>
        <begin position="686"/>
        <end position="791"/>
    </location>
</feature>
<evidence type="ECO:0000256" key="2">
    <source>
        <dbReference type="ARBA" id="ARBA00023619"/>
    </source>
</evidence>
<feature type="transmembrane region" description="Helical" evidence="4">
    <location>
        <begin position="423"/>
        <end position="443"/>
    </location>
</feature>
<dbReference type="AlphaFoldDB" id="A0A7J6MPP7"/>
<keyword evidence="7" id="KW-1185">Reference proteome</keyword>
<comment type="caution">
    <text evidence="3">Lacks conserved residue(s) required for the propagation of feature annotation.</text>
</comment>
<keyword evidence="4" id="KW-0812">Transmembrane</keyword>
<dbReference type="Gene3D" id="3.40.50.200">
    <property type="entry name" value="Peptidase S8/S53 domain"/>
    <property type="match status" value="1"/>
</dbReference>
<dbReference type="OrthoDB" id="418029at2759"/>
<dbReference type="GO" id="GO:0006508">
    <property type="term" value="P:proteolysis"/>
    <property type="evidence" value="ECO:0007669"/>
    <property type="project" value="InterPro"/>
</dbReference>
<keyword evidence="4" id="KW-0472">Membrane</keyword>
<gene>
    <name evidence="6" type="ORF">FOL47_011211</name>
</gene>
<evidence type="ECO:0000256" key="1">
    <source>
        <dbReference type="ARBA" id="ARBA00023529"/>
    </source>
</evidence>